<dbReference type="GO" id="GO:0008417">
    <property type="term" value="F:fucosyltransferase activity"/>
    <property type="evidence" value="ECO:0007669"/>
    <property type="project" value="UniProtKB-ARBA"/>
</dbReference>
<sequence length="413" mass="48379">MRALFLTKLLFFASNVTLIILVLLSIKFFAKKPNRKFNDTVEVFNKSVKDSETSADRTHNQRYLNKTEFKYILQWTSPRNVPFNSMGVGRSAFTSRNCPYTNCIVTSEKSYFSSVTEFDVIAFAGPEIAEFPEYFMPDRRARHQKYVFASIESAENYPVCSDRFDGFFNWTWTYKLDSDLRWGYMDIKDSYNNIIGPNKVMHWLKLEDMKPVSEEFKTQLKTKNKAAAWMVSNCNDMSGRHEFSKALKAELEKYKLELDIYGNCGELSCPRSNDAICMQMLREKYFFYLSFENSFSEDYVTEKLLKALQNNVVPIVFGGANYTRFMPKGIYLDARELGIAALAAKMAEIIKDPEQYANFFRWKNHYSYHSKHESPETNEYCKMCELLNDDEKMKETTIIQNFREWWDGPGNMC</sequence>
<evidence type="ECO:0000256" key="3">
    <source>
        <dbReference type="ARBA" id="ARBA00008919"/>
    </source>
</evidence>
<evidence type="ECO:0000313" key="16">
    <source>
        <dbReference type="Proteomes" id="UP001549921"/>
    </source>
</evidence>
<keyword evidence="7" id="KW-0735">Signal-anchor</keyword>
<keyword evidence="10 12" id="KW-0472">Membrane</keyword>
<keyword evidence="5 12" id="KW-0808">Transferase</keyword>
<evidence type="ECO:0000256" key="7">
    <source>
        <dbReference type="ARBA" id="ARBA00022968"/>
    </source>
</evidence>
<evidence type="ECO:0000256" key="5">
    <source>
        <dbReference type="ARBA" id="ARBA00022679"/>
    </source>
</evidence>
<dbReference type="InterPro" id="IPR038577">
    <property type="entry name" value="GT10-like_C_sf"/>
</dbReference>
<dbReference type="Pfam" id="PF17039">
    <property type="entry name" value="Glyco_tran_10_N"/>
    <property type="match status" value="1"/>
</dbReference>
<dbReference type="Gene3D" id="3.40.50.11660">
    <property type="entry name" value="Glycosyl transferase family 10, C-terminal domain"/>
    <property type="match status" value="1"/>
</dbReference>
<dbReference type="GO" id="GO:0032580">
    <property type="term" value="C:Golgi cisterna membrane"/>
    <property type="evidence" value="ECO:0007669"/>
    <property type="project" value="UniProtKB-SubCell"/>
</dbReference>
<dbReference type="InterPro" id="IPR001503">
    <property type="entry name" value="Glyco_trans_10"/>
</dbReference>
<comment type="subcellular location">
    <subcellularLocation>
        <location evidence="1 12">Golgi apparatus</location>
        <location evidence="1 12">Golgi stack membrane</location>
        <topology evidence="1 12">Single-pass type II membrane protein</topology>
    </subcellularLocation>
</comment>
<accession>A0ABD0TEC5</accession>
<dbReference type="SUPFAM" id="SSF53756">
    <property type="entry name" value="UDP-Glycosyltransferase/glycogen phosphorylase"/>
    <property type="match status" value="1"/>
</dbReference>
<evidence type="ECO:0000256" key="9">
    <source>
        <dbReference type="ARBA" id="ARBA00023034"/>
    </source>
</evidence>
<dbReference type="PANTHER" id="PTHR48438:SF1">
    <property type="entry name" value="ALPHA-(1,3)-FUCOSYLTRANSFERASE C-RELATED"/>
    <property type="match status" value="1"/>
</dbReference>
<evidence type="ECO:0000256" key="2">
    <source>
        <dbReference type="ARBA" id="ARBA00004922"/>
    </source>
</evidence>
<evidence type="ECO:0000256" key="12">
    <source>
        <dbReference type="RuleBase" id="RU003832"/>
    </source>
</evidence>
<reference evidence="15 16" key="1">
    <citation type="submission" date="2024-06" db="EMBL/GenBank/DDBJ databases">
        <title>A chromosome-level genome assembly of beet webworm, Loxostege sticticalis.</title>
        <authorList>
            <person name="Zhang Y."/>
        </authorList>
    </citation>
    <scope>NUCLEOTIDE SEQUENCE [LARGE SCALE GENOMIC DNA]</scope>
    <source>
        <strain evidence="15">AQ028</strain>
        <tissue evidence="15">Male pupae</tissue>
    </source>
</reference>
<evidence type="ECO:0000256" key="1">
    <source>
        <dbReference type="ARBA" id="ARBA00004447"/>
    </source>
</evidence>
<evidence type="ECO:0000259" key="14">
    <source>
        <dbReference type="Pfam" id="PF17039"/>
    </source>
</evidence>
<dbReference type="PANTHER" id="PTHR48438">
    <property type="entry name" value="ALPHA-(1,3)-FUCOSYLTRANSFERASE C-RELATED"/>
    <property type="match status" value="1"/>
</dbReference>
<evidence type="ECO:0000256" key="6">
    <source>
        <dbReference type="ARBA" id="ARBA00022692"/>
    </source>
</evidence>
<comment type="pathway">
    <text evidence="2">Protein modification; protein glycosylation.</text>
</comment>
<proteinExistence type="inferred from homology"/>
<comment type="caution">
    <text evidence="15">The sequence shown here is derived from an EMBL/GenBank/DDBJ whole genome shotgun (WGS) entry which is preliminary data.</text>
</comment>
<keyword evidence="9 12" id="KW-0333">Golgi apparatus</keyword>
<dbReference type="InterPro" id="IPR031481">
    <property type="entry name" value="Glyco_tran_10_N"/>
</dbReference>
<feature type="domain" description="Fucosyltransferase C-terminal" evidence="13">
    <location>
        <begin position="221"/>
        <end position="405"/>
    </location>
</feature>
<evidence type="ECO:0000256" key="8">
    <source>
        <dbReference type="ARBA" id="ARBA00022989"/>
    </source>
</evidence>
<evidence type="ECO:0000256" key="11">
    <source>
        <dbReference type="ARBA" id="ARBA00023180"/>
    </source>
</evidence>
<evidence type="ECO:0000313" key="15">
    <source>
        <dbReference type="EMBL" id="KAL0841428.1"/>
    </source>
</evidence>
<evidence type="ECO:0000256" key="10">
    <source>
        <dbReference type="ARBA" id="ARBA00023136"/>
    </source>
</evidence>
<keyword evidence="4 12" id="KW-0328">Glycosyltransferase</keyword>
<keyword evidence="8 12" id="KW-1133">Transmembrane helix</keyword>
<dbReference type="EMBL" id="JBEDNZ010000006">
    <property type="protein sequence ID" value="KAL0841428.1"/>
    <property type="molecule type" value="Genomic_DNA"/>
</dbReference>
<feature type="transmembrane region" description="Helical" evidence="12">
    <location>
        <begin position="6"/>
        <end position="26"/>
    </location>
</feature>
<keyword evidence="6 12" id="KW-0812">Transmembrane</keyword>
<evidence type="ECO:0000256" key="4">
    <source>
        <dbReference type="ARBA" id="ARBA00022676"/>
    </source>
</evidence>
<dbReference type="Pfam" id="PF00852">
    <property type="entry name" value="Glyco_transf_10"/>
    <property type="match status" value="1"/>
</dbReference>
<gene>
    <name evidence="15" type="ORF">ABMA28_015112</name>
</gene>
<dbReference type="Proteomes" id="UP001549921">
    <property type="component" value="Unassembled WGS sequence"/>
</dbReference>
<organism evidence="15 16">
    <name type="scientific">Loxostege sticticalis</name>
    <name type="common">Beet webworm moth</name>
    <dbReference type="NCBI Taxonomy" id="481309"/>
    <lineage>
        <taxon>Eukaryota</taxon>
        <taxon>Metazoa</taxon>
        <taxon>Ecdysozoa</taxon>
        <taxon>Arthropoda</taxon>
        <taxon>Hexapoda</taxon>
        <taxon>Insecta</taxon>
        <taxon>Pterygota</taxon>
        <taxon>Neoptera</taxon>
        <taxon>Endopterygota</taxon>
        <taxon>Lepidoptera</taxon>
        <taxon>Glossata</taxon>
        <taxon>Ditrysia</taxon>
        <taxon>Pyraloidea</taxon>
        <taxon>Crambidae</taxon>
        <taxon>Pyraustinae</taxon>
        <taxon>Loxostege</taxon>
    </lineage>
</organism>
<dbReference type="InterPro" id="IPR055270">
    <property type="entry name" value="Glyco_tran_10_C"/>
</dbReference>
<dbReference type="EC" id="2.4.1.-" evidence="12"/>
<keyword evidence="11" id="KW-0325">Glycoprotein</keyword>
<protein>
    <recommendedName>
        <fullName evidence="12">Fucosyltransferase</fullName>
        <ecNumber evidence="12">2.4.1.-</ecNumber>
    </recommendedName>
</protein>
<evidence type="ECO:0000259" key="13">
    <source>
        <dbReference type="Pfam" id="PF00852"/>
    </source>
</evidence>
<name>A0ABD0TEC5_LOXSC</name>
<comment type="similarity">
    <text evidence="3 12">Belongs to the glycosyltransferase 10 family.</text>
</comment>
<dbReference type="AlphaFoldDB" id="A0ABD0TEC5"/>
<feature type="domain" description="Fucosyltransferase N-terminal" evidence="14">
    <location>
        <begin position="70"/>
        <end position="184"/>
    </location>
</feature>